<feature type="domain" description="DUF5641" evidence="1">
    <location>
        <begin position="103"/>
        <end position="155"/>
    </location>
</feature>
<dbReference type="Pfam" id="PF18701">
    <property type="entry name" value="DUF5641"/>
    <property type="match status" value="1"/>
</dbReference>
<proteinExistence type="predicted"/>
<protein>
    <recommendedName>
        <fullName evidence="1">DUF5641 domain-containing protein</fullName>
    </recommendedName>
</protein>
<accession>A0AAV1L1G2</accession>
<comment type="caution">
    <text evidence="2">The sequence shown here is derived from an EMBL/GenBank/DDBJ whole genome shotgun (WGS) entry which is preliminary data.</text>
</comment>
<gene>
    <name evidence="2" type="ORF">PARMNEM_LOCUS9718</name>
</gene>
<evidence type="ECO:0000313" key="2">
    <source>
        <dbReference type="EMBL" id="CAK1589181.1"/>
    </source>
</evidence>
<dbReference type="EMBL" id="CAVLGL010000083">
    <property type="protein sequence ID" value="CAK1589181.1"/>
    <property type="molecule type" value="Genomic_DNA"/>
</dbReference>
<dbReference type="AlphaFoldDB" id="A0AAV1L1G2"/>
<dbReference type="PANTHER" id="PTHR47331">
    <property type="entry name" value="PHD-TYPE DOMAIN-CONTAINING PROTEIN"/>
    <property type="match status" value="1"/>
</dbReference>
<dbReference type="InterPro" id="IPR040676">
    <property type="entry name" value="DUF5641"/>
</dbReference>
<name>A0AAV1L1G2_9NEOP</name>
<sequence>MKTTLDACIKTTQNIEFAEELEDLKTKGKVKRSSKLITLTPYVDDKGLLRVGGRLQSANISQGYKHPIIIPKNTHLGYLLIRDAHERVIPEPNNITDTISPLQRWKLTQRMIRIFWTRWSKEYLNTLQQKHKWHTKVDAPKVGETDLLGTNNTASSWTR</sequence>
<evidence type="ECO:0000313" key="3">
    <source>
        <dbReference type="Proteomes" id="UP001314205"/>
    </source>
</evidence>
<reference evidence="2 3" key="1">
    <citation type="submission" date="2023-11" db="EMBL/GenBank/DDBJ databases">
        <authorList>
            <person name="Hedman E."/>
            <person name="Englund M."/>
            <person name="Stromberg M."/>
            <person name="Nyberg Akerstrom W."/>
            <person name="Nylinder S."/>
            <person name="Jareborg N."/>
            <person name="Kallberg Y."/>
            <person name="Kronander E."/>
        </authorList>
    </citation>
    <scope>NUCLEOTIDE SEQUENCE [LARGE SCALE GENOMIC DNA]</scope>
</reference>
<dbReference type="PANTHER" id="PTHR47331:SF5">
    <property type="entry name" value="RIBONUCLEASE H"/>
    <property type="match status" value="1"/>
</dbReference>
<organism evidence="2 3">
    <name type="scientific">Parnassius mnemosyne</name>
    <name type="common">clouded apollo</name>
    <dbReference type="NCBI Taxonomy" id="213953"/>
    <lineage>
        <taxon>Eukaryota</taxon>
        <taxon>Metazoa</taxon>
        <taxon>Ecdysozoa</taxon>
        <taxon>Arthropoda</taxon>
        <taxon>Hexapoda</taxon>
        <taxon>Insecta</taxon>
        <taxon>Pterygota</taxon>
        <taxon>Neoptera</taxon>
        <taxon>Endopterygota</taxon>
        <taxon>Lepidoptera</taxon>
        <taxon>Glossata</taxon>
        <taxon>Ditrysia</taxon>
        <taxon>Papilionoidea</taxon>
        <taxon>Papilionidae</taxon>
        <taxon>Parnassiinae</taxon>
        <taxon>Parnassini</taxon>
        <taxon>Parnassius</taxon>
        <taxon>Driopa</taxon>
    </lineage>
</organism>
<evidence type="ECO:0000259" key="1">
    <source>
        <dbReference type="Pfam" id="PF18701"/>
    </source>
</evidence>
<dbReference type="Proteomes" id="UP001314205">
    <property type="component" value="Unassembled WGS sequence"/>
</dbReference>
<keyword evidence="3" id="KW-1185">Reference proteome</keyword>